<dbReference type="Proteomes" id="UP000540556">
    <property type="component" value="Unassembled WGS sequence"/>
</dbReference>
<comment type="caution">
    <text evidence="5">Lacks conserved residue(s) required for the propagation of feature annotation.</text>
</comment>
<comment type="catalytic activity">
    <reaction evidence="5">
        <text>pseudouridine(1915) in 23S rRNA + S-adenosyl-L-methionine = N(3)-methylpseudouridine(1915) in 23S rRNA + S-adenosyl-L-homocysteine + H(+)</text>
        <dbReference type="Rhea" id="RHEA:42752"/>
        <dbReference type="Rhea" id="RHEA-COMP:10221"/>
        <dbReference type="Rhea" id="RHEA-COMP:10222"/>
        <dbReference type="ChEBI" id="CHEBI:15378"/>
        <dbReference type="ChEBI" id="CHEBI:57856"/>
        <dbReference type="ChEBI" id="CHEBI:59789"/>
        <dbReference type="ChEBI" id="CHEBI:65314"/>
        <dbReference type="ChEBI" id="CHEBI:74486"/>
        <dbReference type="EC" id="2.1.1.177"/>
    </reaction>
</comment>
<dbReference type="Gene3D" id="3.40.1280.10">
    <property type="match status" value="1"/>
</dbReference>
<evidence type="ECO:0000256" key="5">
    <source>
        <dbReference type="HAMAP-Rule" id="MF_00658"/>
    </source>
</evidence>
<dbReference type="EC" id="2.1.1.177" evidence="5"/>
<protein>
    <recommendedName>
        <fullName evidence="5">Ribosomal RNA large subunit methyltransferase H</fullName>
        <ecNumber evidence="5">2.1.1.177</ecNumber>
    </recommendedName>
    <alternativeName>
        <fullName evidence="5">23S rRNA (pseudouridine1915-N3)-methyltransferase</fullName>
    </alternativeName>
    <alternativeName>
        <fullName evidence="5">23S rRNA m3Psi1915 methyltransferase</fullName>
    </alternativeName>
    <alternativeName>
        <fullName evidence="5">rRNA (pseudouridine-N3-)-methyltransferase RlmH</fullName>
    </alternativeName>
</protein>
<dbReference type="GO" id="GO:0070038">
    <property type="term" value="F:rRNA (pseudouridine-N3-)-methyltransferase activity"/>
    <property type="evidence" value="ECO:0007669"/>
    <property type="project" value="UniProtKB-UniRule"/>
</dbReference>
<keyword evidence="5" id="KW-0698">rRNA processing</keyword>
<dbReference type="AlphaFoldDB" id="A0A7W4PPR9"/>
<keyword evidence="7" id="KW-1185">Reference proteome</keyword>
<gene>
    <name evidence="5" type="primary">rlmH</name>
    <name evidence="6" type="ORF">HLH27_12010</name>
</gene>
<evidence type="ECO:0000256" key="1">
    <source>
        <dbReference type="ARBA" id="ARBA00022603"/>
    </source>
</evidence>
<comment type="subcellular location">
    <subcellularLocation>
        <location evidence="5">Cytoplasm</location>
    </subcellularLocation>
</comment>
<dbReference type="Pfam" id="PF02590">
    <property type="entry name" value="SPOUT_MTase"/>
    <property type="match status" value="1"/>
</dbReference>
<keyword evidence="3 5" id="KW-0949">S-adenosyl-L-methionine</keyword>
<evidence type="ECO:0000256" key="2">
    <source>
        <dbReference type="ARBA" id="ARBA00022679"/>
    </source>
</evidence>
<comment type="similarity">
    <text evidence="4 5">Belongs to the RNA methyltransferase RlmH family.</text>
</comment>
<comment type="caution">
    <text evidence="6">The sequence shown here is derived from an EMBL/GenBank/DDBJ whole genome shotgun (WGS) entry which is preliminary data.</text>
</comment>
<dbReference type="PANTHER" id="PTHR33603">
    <property type="entry name" value="METHYLTRANSFERASE"/>
    <property type="match status" value="1"/>
</dbReference>
<dbReference type="HAMAP" id="MF_00658">
    <property type="entry name" value="23SrRNA_methyltr_H"/>
    <property type="match status" value="1"/>
</dbReference>
<dbReference type="InterPro" id="IPR003742">
    <property type="entry name" value="RlmH-like"/>
</dbReference>
<evidence type="ECO:0000256" key="3">
    <source>
        <dbReference type="ARBA" id="ARBA00022691"/>
    </source>
</evidence>
<dbReference type="GO" id="GO:0005737">
    <property type="term" value="C:cytoplasm"/>
    <property type="evidence" value="ECO:0007669"/>
    <property type="project" value="UniProtKB-SubCell"/>
</dbReference>
<accession>A0A7W4PPR9</accession>
<organism evidence="6 7">
    <name type="scientific">Gluconacetobacter takamatsuzukensis</name>
    <dbReference type="NCBI Taxonomy" id="1286190"/>
    <lineage>
        <taxon>Bacteria</taxon>
        <taxon>Pseudomonadati</taxon>
        <taxon>Pseudomonadota</taxon>
        <taxon>Alphaproteobacteria</taxon>
        <taxon>Acetobacterales</taxon>
        <taxon>Acetobacteraceae</taxon>
        <taxon>Gluconacetobacter</taxon>
    </lineage>
</organism>
<feature type="binding site" evidence="5">
    <location>
        <position position="97"/>
    </location>
    <ligand>
        <name>S-adenosyl-L-methionine</name>
        <dbReference type="ChEBI" id="CHEBI:59789"/>
    </ligand>
</feature>
<dbReference type="EMBL" id="JABEQK010000009">
    <property type="protein sequence ID" value="MBB2205735.1"/>
    <property type="molecule type" value="Genomic_DNA"/>
</dbReference>
<comment type="function">
    <text evidence="5">Specifically methylates the pseudouridine at position 1915 (m3Psi1915) in 23S rRNA.</text>
</comment>
<proteinExistence type="inferred from homology"/>
<keyword evidence="1 5" id="KW-0489">Methyltransferase</keyword>
<comment type="subunit">
    <text evidence="5">Homodimer.</text>
</comment>
<name>A0A7W4PPR9_9PROT</name>
<dbReference type="InterPro" id="IPR029028">
    <property type="entry name" value="Alpha/beta_knot_MTases"/>
</dbReference>
<dbReference type="CDD" id="cd18081">
    <property type="entry name" value="RlmH-like"/>
    <property type="match status" value="1"/>
</dbReference>
<evidence type="ECO:0000313" key="7">
    <source>
        <dbReference type="Proteomes" id="UP000540556"/>
    </source>
</evidence>
<sequence>MMRLIAVGRMKDRVERDLFQRYAERLTPRLDMVEVAEGRGAAAEIKRREGRALLAALPDRAFVIAMDEGGRAHASLDFARHVERWLGLSRPVCFLIGGAEGLDGPVLARADDTLSLGPMTWPHMLVRGLLAEQLYRARAIASGHPYHRAGRPA</sequence>
<feature type="binding site" evidence="5">
    <location>
        <begin position="116"/>
        <end position="121"/>
    </location>
    <ligand>
        <name>S-adenosyl-L-methionine</name>
        <dbReference type="ChEBI" id="CHEBI:59789"/>
    </ligand>
</feature>
<keyword evidence="2 5" id="KW-0808">Transferase</keyword>
<reference evidence="6 7" key="1">
    <citation type="submission" date="2020-04" db="EMBL/GenBank/DDBJ databases">
        <title>Description of novel Gluconacetobacter.</title>
        <authorList>
            <person name="Sombolestani A."/>
        </authorList>
    </citation>
    <scope>NUCLEOTIDE SEQUENCE [LARGE SCALE GENOMIC DNA]</scope>
    <source>
        <strain evidence="6 7">LMG 27800</strain>
    </source>
</reference>
<evidence type="ECO:0000313" key="6">
    <source>
        <dbReference type="EMBL" id="MBB2205735.1"/>
    </source>
</evidence>
<dbReference type="PANTHER" id="PTHR33603:SF1">
    <property type="entry name" value="RIBOSOMAL RNA LARGE SUBUNIT METHYLTRANSFERASE H"/>
    <property type="match status" value="1"/>
</dbReference>
<dbReference type="PIRSF" id="PIRSF004505">
    <property type="entry name" value="MT_bac"/>
    <property type="match status" value="1"/>
</dbReference>
<evidence type="ECO:0000256" key="4">
    <source>
        <dbReference type="ARBA" id="ARBA00038303"/>
    </source>
</evidence>
<dbReference type="InterPro" id="IPR029026">
    <property type="entry name" value="tRNA_m1G_MTases_N"/>
</dbReference>
<dbReference type="SUPFAM" id="SSF75217">
    <property type="entry name" value="alpha/beta knot"/>
    <property type="match status" value="1"/>
</dbReference>
<keyword evidence="5" id="KW-0963">Cytoplasm</keyword>